<accession>A0ABU8DW92</accession>
<name>A0ABU8DW92_9ACTN</name>
<protein>
    <submittedName>
        <fullName evidence="9">C40 family peptidase</fullName>
    </submittedName>
</protein>
<dbReference type="SUPFAM" id="SSF54001">
    <property type="entry name" value="Cysteine proteinases"/>
    <property type="match status" value="1"/>
</dbReference>
<evidence type="ECO:0000256" key="4">
    <source>
        <dbReference type="ARBA" id="ARBA00022807"/>
    </source>
</evidence>
<dbReference type="InterPro" id="IPR038765">
    <property type="entry name" value="Papain-like_cys_pep_sf"/>
</dbReference>
<evidence type="ECO:0000256" key="3">
    <source>
        <dbReference type="ARBA" id="ARBA00022801"/>
    </source>
</evidence>
<dbReference type="InterPro" id="IPR051202">
    <property type="entry name" value="Peptidase_C40"/>
</dbReference>
<dbReference type="Gene3D" id="6.10.250.3150">
    <property type="match status" value="1"/>
</dbReference>
<evidence type="ECO:0000259" key="8">
    <source>
        <dbReference type="PROSITE" id="PS51935"/>
    </source>
</evidence>
<evidence type="ECO:0000256" key="7">
    <source>
        <dbReference type="SAM" id="SignalP"/>
    </source>
</evidence>
<feature type="compositionally biased region" description="Low complexity" evidence="6">
    <location>
        <begin position="234"/>
        <end position="251"/>
    </location>
</feature>
<feature type="chain" id="PRO_5045609376" evidence="7">
    <location>
        <begin position="42"/>
        <end position="378"/>
    </location>
</feature>
<evidence type="ECO:0000256" key="5">
    <source>
        <dbReference type="SAM" id="Coils"/>
    </source>
</evidence>
<dbReference type="PANTHER" id="PTHR47053">
    <property type="entry name" value="MUREIN DD-ENDOPEPTIDASE MEPH-RELATED"/>
    <property type="match status" value="1"/>
</dbReference>
<dbReference type="InterPro" id="IPR006311">
    <property type="entry name" value="TAT_signal"/>
</dbReference>
<comment type="similarity">
    <text evidence="1">Belongs to the peptidase C40 family.</text>
</comment>
<dbReference type="Pfam" id="PF00877">
    <property type="entry name" value="NLPC_P60"/>
    <property type="match status" value="1"/>
</dbReference>
<keyword evidence="3" id="KW-0378">Hydrolase</keyword>
<feature type="signal peptide" evidence="7">
    <location>
        <begin position="1"/>
        <end position="41"/>
    </location>
</feature>
<keyword evidence="5" id="KW-0175">Coiled coil</keyword>
<dbReference type="RefSeq" id="WP_336405235.1">
    <property type="nucleotide sequence ID" value="NZ_JBAPLU010000017.1"/>
</dbReference>
<feature type="domain" description="NlpC/P60" evidence="8">
    <location>
        <begin position="260"/>
        <end position="378"/>
    </location>
</feature>
<comment type="caution">
    <text evidence="9">The sequence shown here is derived from an EMBL/GenBank/DDBJ whole genome shotgun (WGS) entry which is preliminary data.</text>
</comment>
<reference evidence="9 10" key="1">
    <citation type="submission" date="2024-03" db="EMBL/GenBank/DDBJ databases">
        <title>Draft genome sequence of Klenkia sp. LSe6-5.</title>
        <authorList>
            <person name="Duangmal K."/>
            <person name="Chantavorakit T."/>
        </authorList>
    </citation>
    <scope>NUCLEOTIDE SEQUENCE [LARGE SCALE GENOMIC DNA]</scope>
    <source>
        <strain evidence="9 10">LSe6-5</strain>
    </source>
</reference>
<organism evidence="9 10">
    <name type="scientific">Klenkia sesuvii</name>
    <dbReference type="NCBI Taxonomy" id="3103137"/>
    <lineage>
        <taxon>Bacteria</taxon>
        <taxon>Bacillati</taxon>
        <taxon>Actinomycetota</taxon>
        <taxon>Actinomycetes</taxon>
        <taxon>Geodermatophilales</taxon>
        <taxon>Geodermatophilaceae</taxon>
        <taxon>Klenkia</taxon>
    </lineage>
</organism>
<evidence type="ECO:0000313" key="9">
    <source>
        <dbReference type="EMBL" id="MEI4273112.1"/>
    </source>
</evidence>
<keyword evidence="2" id="KW-0645">Protease</keyword>
<sequence length="378" mass="37974">MASSSTPARRPALRGRRAAITLLAAAGVAAGTLVTAAPAQAAPEPTTSAEAAQLVAERGHQLEVLTEQFNDARVALEADQAAQAQAVAAAQTAQSDFEAARGSVTSVARTAYQGGGQLAGLQTLLTASSAGEFVEQSATLDLLSEHSTEVLTQAQQANDAAATAQQTAEQATAEAQAQVDAVTAQQAELNAEIAEYQAQYERLSAAERAAAEAAAAEVAARTTATSRADRDDSSSSSNSSSSGGSSASAAPAGSSVVANSAAAQVAVDTAMSKRGAPYVWAASGPNSFDCSGLVQYAYAAAGISLPHSSRSQASMGQSVSRSQLQPGDLVAFYSPVSHIGIYIGNGQMVHAPTSGDVVKVASIDAMGSAPTAYRRIAG</sequence>
<dbReference type="Proteomes" id="UP001361570">
    <property type="component" value="Unassembled WGS sequence"/>
</dbReference>
<evidence type="ECO:0000256" key="1">
    <source>
        <dbReference type="ARBA" id="ARBA00007074"/>
    </source>
</evidence>
<dbReference type="InterPro" id="IPR000064">
    <property type="entry name" value="NLP_P60_dom"/>
</dbReference>
<dbReference type="PROSITE" id="PS51318">
    <property type="entry name" value="TAT"/>
    <property type="match status" value="1"/>
</dbReference>
<evidence type="ECO:0000313" key="10">
    <source>
        <dbReference type="Proteomes" id="UP001361570"/>
    </source>
</evidence>
<keyword evidence="4" id="KW-0788">Thiol protease</keyword>
<dbReference type="PROSITE" id="PS51935">
    <property type="entry name" value="NLPC_P60"/>
    <property type="match status" value="1"/>
</dbReference>
<dbReference type="EMBL" id="JBAPLU010000017">
    <property type="protein sequence ID" value="MEI4273112.1"/>
    <property type="molecule type" value="Genomic_DNA"/>
</dbReference>
<gene>
    <name evidence="9" type="ORF">TEK04_15405</name>
</gene>
<proteinExistence type="inferred from homology"/>
<evidence type="ECO:0000256" key="2">
    <source>
        <dbReference type="ARBA" id="ARBA00022670"/>
    </source>
</evidence>
<keyword evidence="10" id="KW-1185">Reference proteome</keyword>
<dbReference type="Gene3D" id="3.90.1720.10">
    <property type="entry name" value="endopeptidase domain like (from Nostoc punctiforme)"/>
    <property type="match status" value="1"/>
</dbReference>
<feature type="coiled-coil region" evidence="5">
    <location>
        <begin position="154"/>
        <end position="213"/>
    </location>
</feature>
<dbReference type="PANTHER" id="PTHR47053:SF1">
    <property type="entry name" value="MUREIN DD-ENDOPEPTIDASE MEPH-RELATED"/>
    <property type="match status" value="1"/>
</dbReference>
<feature type="region of interest" description="Disordered" evidence="6">
    <location>
        <begin position="221"/>
        <end position="251"/>
    </location>
</feature>
<keyword evidence="7" id="KW-0732">Signal</keyword>
<evidence type="ECO:0000256" key="6">
    <source>
        <dbReference type="SAM" id="MobiDB-lite"/>
    </source>
</evidence>